<dbReference type="Pfam" id="PF13041">
    <property type="entry name" value="PPR_2"/>
    <property type="match status" value="4"/>
</dbReference>
<dbReference type="InterPro" id="IPR011990">
    <property type="entry name" value="TPR-like_helical_dom_sf"/>
</dbReference>
<dbReference type="InterPro" id="IPR052308">
    <property type="entry name" value="PPR_domain-containing"/>
</dbReference>
<dbReference type="NCBIfam" id="TIGR00756">
    <property type="entry name" value="PPR"/>
    <property type="match status" value="7"/>
</dbReference>
<gene>
    <name evidence="3" type="ORF">CQW23_19220</name>
</gene>
<dbReference type="PANTHER" id="PTHR47937:SF2">
    <property type="entry name" value="PENTATRICOPEPTIDE (PPR) REPEAT-CONTAINING PROTEIN, PF01535'-RELATED"/>
    <property type="match status" value="1"/>
</dbReference>
<evidence type="ECO:0000256" key="2">
    <source>
        <dbReference type="PROSITE-ProRule" id="PRU00708"/>
    </source>
</evidence>
<evidence type="ECO:0000313" key="3">
    <source>
        <dbReference type="EMBL" id="PHT40366.1"/>
    </source>
</evidence>
<feature type="repeat" description="PPR" evidence="2">
    <location>
        <begin position="188"/>
        <end position="218"/>
    </location>
</feature>
<feature type="repeat" description="PPR" evidence="2">
    <location>
        <begin position="330"/>
        <end position="364"/>
    </location>
</feature>
<dbReference type="OrthoDB" id="185373at2759"/>
<evidence type="ECO:0000256" key="1">
    <source>
        <dbReference type="ARBA" id="ARBA00022737"/>
    </source>
</evidence>
<comment type="caution">
    <text evidence="3">The sequence shown here is derived from an EMBL/GenBank/DDBJ whole genome shotgun (WGS) entry which is preliminary data.</text>
</comment>
<evidence type="ECO:0008006" key="5">
    <source>
        <dbReference type="Google" id="ProtNLM"/>
    </source>
</evidence>
<evidence type="ECO:0000313" key="4">
    <source>
        <dbReference type="Proteomes" id="UP000224567"/>
    </source>
</evidence>
<feature type="repeat" description="PPR" evidence="2">
    <location>
        <begin position="435"/>
        <end position="469"/>
    </location>
</feature>
<dbReference type="Gene3D" id="1.25.40.10">
    <property type="entry name" value="Tetratricopeptide repeat domain"/>
    <property type="match status" value="3"/>
</dbReference>
<reference evidence="3 4" key="1">
    <citation type="journal article" date="2017" name="Genome Biol.">
        <title>New reference genome sequences of hot pepper reveal the massive evolution of plant disease-resistance genes by retroduplication.</title>
        <authorList>
            <person name="Kim S."/>
            <person name="Park J."/>
            <person name="Yeom S.I."/>
            <person name="Kim Y.M."/>
            <person name="Seo E."/>
            <person name="Kim K.T."/>
            <person name="Kim M.S."/>
            <person name="Lee J.M."/>
            <person name="Cheong K."/>
            <person name="Shin H.S."/>
            <person name="Kim S.B."/>
            <person name="Han K."/>
            <person name="Lee J."/>
            <person name="Park M."/>
            <person name="Lee H.A."/>
            <person name="Lee H.Y."/>
            <person name="Lee Y."/>
            <person name="Oh S."/>
            <person name="Lee J.H."/>
            <person name="Choi E."/>
            <person name="Choi E."/>
            <person name="Lee S.E."/>
            <person name="Jeon J."/>
            <person name="Kim H."/>
            <person name="Choi G."/>
            <person name="Song H."/>
            <person name="Lee J."/>
            <person name="Lee S.C."/>
            <person name="Kwon J.K."/>
            <person name="Lee H.Y."/>
            <person name="Koo N."/>
            <person name="Hong Y."/>
            <person name="Kim R.W."/>
            <person name="Kang W.H."/>
            <person name="Huh J.H."/>
            <person name="Kang B.C."/>
            <person name="Yang T.J."/>
            <person name="Lee Y.H."/>
            <person name="Bennetzen J.L."/>
            <person name="Choi D."/>
        </authorList>
    </citation>
    <scope>NUCLEOTIDE SEQUENCE [LARGE SCALE GENOMIC DNA]</scope>
    <source>
        <strain evidence="4">cv. PBC81</strain>
    </source>
</reference>
<feature type="repeat" description="PPR" evidence="2">
    <location>
        <begin position="295"/>
        <end position="329"/>
    </location>
</feature>
<keyword evidence="4" id="KW-1185">Reference proteome</keyword>
<dbReference type="Proteomes" id="UP000224567">
    <property type="component" value="Unassembled WGS sequence"/>
</dbReference>
<feature type="repeat" description="PPR" evidence="2">
    <location>
        <begin position="224"/>
        <end position="258"/>
    </location>
</feature>
<dbReference type="AlphaFoldDB" id="A0A2G2W561"/>
<dbReference type="InterPro" id="IPR002885">
    <property type="entry name" value="PPR_rpt"/>
</dbReference>
<name>A0A2G2W561_CAPBA</name>
<dbReference type="PANTHER" id="PTHR47937">
    <property type="entry name" value="PLASTID TRANSCRIPTIONALLY ACTIVE CHROMOSOME 2-LIKE PROTEIN"/>
    <property type="match status" value="1"/>
</dbReference>
<dbReference type="Pfam" id="PF01535">
    <property type="entry name" value="PPR"/>
    <property type="match status" value="1"/>
</dbReference>
<organism evidence="3 4">
    <name type="scientific">Capsicum baccatum</name>
    <name type="common">Peruvian pepper</name>
    <dbReference type="NCBI Taxonomy" id="33114"/>
    <lineage>
        <taxon>Eukaryota</taxon>
        <taxon>Viridiplantae</taxon>
        <taxon>Streptophyta</taxon>
        <taxon>Embryophyta</taxon>
        <taxon>Tracheophyta</taxon>
        <taxon>Spermatophyta</taxon>
        <taxon>Magnoliopsida</taxon>
        <taxon>eudicotyledons</taxon>
        <taxon>Gunneridae</taxon>
        <taxon>Pentapetalae</taxon>
        <taxon>asterids</taxon>
        <taxon>lamiids</taxon>
        <taxon>Solanales</taxon>
        <taxon>Solanaceae</taxon>
        <taxon>Solanoideae</taxon>
        <taxon>Capsiceae</taxon>
        <taxon>Capsicum</taxon>
    </lineage>
</organism>
<feature type="repeat" description="PPR" evidence="2">
    <location>
        <begin position="365"/>
        <end position="399"/>
    </location>
</feature>
<protein>
    <recommendedName>
        <fullName evidence="5">Pentatricopeptide repeat-containing protein</fullName>
    </recommendedName>
</protein>
<dbReference type="EMBL" id="MLFT02000008">
    <property type="protein sequence ID" value="PHT40366.1"/>
    <property type="molecule type" value="Genomic_DNA"/>
</dbReference>
<keyword evidence="1" id="KW-0677">Repeat</keyword>
<reference evidence="4" key="2">
    <citation type="journal article" date="2017" name="J. Anim. Genet.">
        <title>Multiple reference genome sequences of hot pepper reveal the massive evolution of plant disease resistance genes by retroduplication.</title>
        <authorList>
            <person name="Kim S."/>
            <person name="Park J."/>
            <person name="Yeom S.-I."/>
            <person name="Kim Y.-M."/>
            <person name="Seo E."/>
            <person name="Kim K.-T."/>
            <person name="Kim M.-S."/>
            <person name="Lee J.M."/>
            <person name="Cheong K."/>
            <person name="Shin H.-S."/>
            <person name="Kim S.-B."/>
            <person name="Han K."/>
            <person name="Lee J."/>
            <person name="Park M."/>
            <person name="Lee H.-A."/>
            <person name="Lee H.-Y."/>
            <person name="Lee Y."/>
            <person name="Oh S."/>
            <person name="Lee J.H."/>
            <person name="Choi E."/>
            <person name="Choi E."/>
            <person name="Lee S.E."/>
            <person name="Jeon J."/>
            <person name="Kim H."/>
            <person name="Choi G."/>
            <person name="Song H."/>
            <person name="Lee J."/>
            <person name="Lee S.-C."/>
            <person name="Kwon J.-K."/>
            <person name="Lee H.-Y."/>
            <person name="Koo N."/>
            <person name="Hong Y."/>
            <person name="Kim R.W."/>
            <person name="Kang W.-H."/>
            <person name="Huh J.H."/>
            <person name="Kang B.-C."/>
            <person name="Yang T.-J."/>
            <person name="Lee Y.-H."/>
            <person name="Bennetzen J.L."/>
            <person name="Choi D."/>
        </authorList>
    </citation>
    <scope>NUCLEOTIDE SEQUENCE [LARGE SCALE GENOMIC DNA]</scope>
    <source>
        <strain evidence="4">cv. PBC81</strain>
    </source>
</reference>
<proteinExistence type="predicted"/>
<feature type="repeat" description="PPR" evidence="2">
    <location>
        <begin position="153"/>
        <end position="187"/>
    </location>
</feature>
<accession>A0A2G2W561</accession>
<dbReference type="PROSITE" id="PS51375">
    <property type="entry name" value="PPR"/>
    <property type="match status" value="8"/>
</dbReference>
<feature type="repeat" description="PPR" evidence="2">
    <location>
        <begin position="400"/>
        <end position="434"/>
    </location>
</feature>
<sequence length="512" mass="57770">MFTSFSFVFSSYHNIENIDPGALRPLSSCLENIQCIGMELHLLGLANKLCWSYTFVSSFNPRKRQVLIMKSSSSSTTTTSQGLQKCSRENLSRILRTEAAIKGIERKANSGKYTNLWPKAVLEALDDAIRDNRWATALKIFGLLRQQHWYEPRCHTYAKLLVMLGKCKQPNQANLLFEIMLADGLQPTVIVYTALVSAYGLSGLLDEALRTIDDMKSVSNCKPDVYTYSILIKCCTKVRRFDMIEYILAEMVYLGIECTSVTYNTIVDGYGKAKLFELMENSLTDMIESETAFPDVFTLNSVIGSYGSCGKLEKMEKCYEEFQVMGIKPDVMTFNILIKSYGRAGMYQKMESVLDFMRNRFYSPSVVTYNIIIETLGKAGLIKNMEQFFLQMKHEGVKPTSFTYCSLVSAYSRAGLLENVDSIMRQVENSDVVLDTPFFNCIISAYGQAGDIEKIVALFLEMQVRKCKPDHITYSSMIQVYNSQGMIEAANDLKTKMITSCGTLESNQLISG</sequence>